<gene>
    <name evidence="6" type="ORF">BJY20_000325</name>
</gene>
<dbReference type="PANTHER" id="PTHR30055:SF234">
    <property type="entry name" value="HTH-TYPE TRANSCRIPTIONAL REGULATOR BETI"/>
    <property type="match status" value="1"/>
</dbReference>
<evidence type="ECO:0000256" key="4">
    <source>
        <dbReference type="PROSITE-ProRule" id="PRU00335"/>
    </source>
</evidence>
<evidence type="ECO:0000256" key="1">
    <source>
        <dbReference type="ARBA" id="ARBA00023015"/>
    </source>
</evidence>
<dbReference type="InterPro" id="IPR009057">
    <property type="entry name" value="Homeodomain-like_sf"/>
</dbReference>
<dbReference type="InterPro" id="IPR041479">
    <property type="entry name" value="TetR_CgmR_C"/>
</dbReference>
<dbReference type="AlphaFoldDB" id="A0A852VQF0"/>
<name>A0A852VQF0_9MICO</name>
<dbReference type="EMBL" id="JACCAE010000001">
    <property type="protein sequence ID" value="NYF96933.1"/>
    <property type="molecule type" value="Genomic_DNA"/>
</dbReference>
<sequence>MPTAREGLLDALEDLLVEEGERAATLDAVAARAGVSKGGLLYHFASKAALVDGLVARMQERAELDVRAMRDAPDGPAAYYVRTSAEVGSAFDHTLLAAFRLAPGSDSRVTAAIQGIRSRWLELITNEVGDGDLALAILLMGDGLYYSASLALDSPGSEHHGTSTQAPADAQAPDLSDIDSLLRVVSRMRGGSGRV</sequence>
<dbReference type="Pfam" id="PF00440">
    <property type="entry name" value="TetR_N"/>
    <property type="match status" value="1"/>
</dbReference>
<proteinExistence type="predicted"/>
<dbReference type="Proteomes" id="UP000554054">
    <property type="component" value="Unassembled WGS sequence"/>
</dbReference>
<evidence type="ECO:0000256" key="3">
    <source>
        <dbReference type="ARBA" id="ARBA00023163"/>
    </source>
</evidence>
<keyword evidence="1" id="KW-0805">Transcription regulation</keyword>
<dbReference type="PANTHER" id="PTHR30055">
    <property type="entry name" value="HTH-TYPE TRANSCRIPTIONAL REGULATOR RUTR"/>
    <property type="match status" value="1"/>
</dbReference>
<reference evidence="6 7" key="1">
    <citation type="submission" date="2020-07" db="EMBL/GenBank/DDBJ databases">
        <title>Sequencing the genomes of 1000 actinobacteria strains.</title>
        <authorList>
            <person name="Klenk H.-P."/>
        </authorList>
    </citation>
    <scope>NUCLEOTIDE SEQUENCE [LARGE SCALE GENOMIC DNA]</scope>
    <source>
        <strain evidence="6 7">DSM 26154</strain>
    </source>
</reference>
<dbReference type="RefSeq" id="WP_185989926.1">
    <property type="nucleotide sequence ID" value="NZ_JACCAE010000001.1"/>
</dbReference>
<feature type="DNA-binding region" description="H-T-H motif" evidence="4">
    <location>
        <begin position="25"/>
        <end position="44"/>
    </location>
</feature>
<protein>
    <submittedName>
        <fullName evidence="6">AcrR family transcriptional regulator</fullName>
    </submittedName>
</protein>
<dbReference type="InterPro" id="IPR050109">
    <property type="entry name" value="HTH-type_TetR-like_transc_reg"/>
</dbReference>
<dbReference type="PRINTS" id="PR00455">
    <property type="entry name" value="HTHTETR"/>
</dbReference>
<dbReference type="InterPro" id="IPR001647">
    <property type="entry name" value="HTH_TetR"/>
</dbReference>
<organism evidence="6 7">
    <name type="scientific">Janibacter cremeus</name>
    <dbReference type="NCBI Taxonomy" id="1285192"/>
    <lineage>
        <taxon>Bacteria</taxon>
        <taxon>Bacillati</taxon>
        <taxon>Actinomycetota</taxon>
        <taxon>Actinomycetes</taxon>
        <taxon>Micrococcales</taxon>
        <taxon>Intrasporangiaceae</taxon>
        <taxon>Janibacter</taxon>
    </lineage>
</organism>
<keyword evidence="2 4" id="KW-0238">DNA-binding</keyword>
<feature type="domain" description="HTH tetR-type" evidence="5">
    <location>
        <begin position="2"/>
        <end position="62"/>
    </location>
</feature>
<accession>A0A852VQF0</accession>
<dbReference type="PROSITE" id="PS50977">
    <property type="entry name" value="HTH_TETR_2"/>
    <property type="match status" value="1"/>
</dbReference>
<dbReference type="GO" id="GO:0003700">
    <property type="term" value="F:DNA-binding transcription factor activity"/>
    <property type="evidence" value="ECO:0007669"/>
    <property type="project" value="TreeGrafter"/>
</dbReference>
<evidence type="ECO:0000313" key="6">
    <source>
        <dbReference type="EMBL" id="NYF96933.1"/>
    </source>
</evidence>
<keyword evidence="7" id="KW-1185">Reference proteome</keyword>
<dbReference type="GO" id="GO:0000976">
    <property type="term" value="F:transcription cis-regulatory region binding"/>
    <property type="evidence" value="ECO:0007669"/>
    <property type="project" value="TreeGrafter"/>
</dbReference>
<dbReference type="Gene3D" id="1.10.357.10">
    <property type="entry name" value="Tetracycline Repressor, domain 2"/>
    <property type="match status" value="1"/>
</dbReference>
<evidence type="ECO:0000313" key="7">
    <source>
        <dbReference type="Proteomes" id="UP000554054"/>
    </source>
</evidence>
<evidence type="ECO:0000256" key="2">
    <source>
        <dbReference type="ARBA" id="ARBA00023125"/>
    </source>
</evidence>
<comment type="caution">
    <text evidence="6">The sequence shown here is derived from an EMBL/GenBank/DDBJ whole genome shotgun (WGS) entry which is preliminary data.</text>
</comment>
<evidence type="ECO:0000259" key="5">
    <source>
        <dbReference type="PROSITE" id="PS50977"/>
    </source>
</evidence>
<dbReference type="SUPFAM" id="SSF46689">
    <property type="entry name" value="Homeodomain-like"/>
    <property type="match status" value="1"/>
</dbReference>
<dbReference type="Pfam" id="PF17937">
    <property type="entry name" value="TetR_C_28"/>
    <property type="match status" value="1"/>
</dbReference>
<keyword evidence="3" id="KW-0804">Transcription</keyword>